<reference evidence="1 2" key="1">
    <citation type="submission" date="2015-10" db="EMBL/GenBank/DDBJ databases">
        <title>Draft genome of Bosea thiooxidans.</title>
        <authorList>
            <person name="Wang X."/>
        </authorList>
    </citation>
    <scope>NUCLEOTIDE SEQUENCE [LARGE SCALE GENOMIC DNA]</scope>
    <source>
        <strain evidence="1 2">CGMCC 9174</strain>
    </source>
</reference>
<sequence>MLTVPAENALQFEARINPSDIRQIVFGRPTVIQADIAAAAEPLRSAPAIGPTLPSAFEFWRRALRHVANGEVYPQIDPAFAGLRVGSRVSI</sequence>
<evidence type="ECO:0000313" key="1">
    <source>
        <dbReference type="EMBL" id="KQK32008.1"/>
    </source>
</evidence>
<evidence type="ECO:0000313" key="2">
    <source>
        <dbReference type="Proteomes" id="UP000051562"/>
    </source>
</evidence>
<dbReference type="AlphaFoldDB" id="A0A0Q3IAM4"/>
<name>A0A0Q3IAM4_9HYPH</name>
<dbReference type="Proteomes" id="UP000051562">
    <property type="component" value="Unassembled WGS sequence"/>
</dbReference>
<comment type="caution">
    <text evidence="1">The sequence shown here is derived from an EMBL/GenBank/DDBJ whole genome shotgun (WGS) entry which is preliminary data.</text>
</comment>
<proteinExistence type="predicted"/>
<protein>
    <submittedName>
        <fullName evidence="1">Uncharacterized protein</fullName>
    </submittedName>
</protein>
<dbReference type="EMBL" id="LMAR01000009">
    <property type="protein sequence ID" value="KQK32008.1"/>
    <property type="molecule type" value="Genomic_DNA"/>
</dbReference>
<keyword evidence="2" id="KW-1185">Reference proteome</keyword>
<organism evidence="1 2">
    <name type="scientific">Bosea thiooxidans</name>
    <dbReference type="NCBI Taxonomy" id="53254"/>
    <lineage>
        <taxon>Bacteria</taxon>
        <taxon>Pseudomonadati</taxon>
        <taxon>Pseudomonadota</taxon>
        <taxon>Alphaproteobacteria</taxon>
        <taxon>Hyphomicrobiales</taxon>
        <taxon>Boseaceae</taxon>
        <taxon>Bosea</taxon>
    </lineage>
</organism>
<accession>A0A0Q3IAM4</accession>
<dbReference type="RefSeq" id="WP_055726716.1">
    <property type="nucleotide sequence ID" value="NZ_FUYX01000001.1"/>
</dbReference>
<gene>
    <name evidence="1" type="ORF">ARD30_08420</name>
</gene>